<organism evidence="1 2">
    <name type="scientific">Rhododendron molle</name>
    <name type="common">Chinese azalea</name>
    <name type="synonym">Azalea mollis</name>
    <dbReference type="NCBI Taxonomy" id="49168"/>
    <lineage>
        <taxon>Eukaryota</taxon>
        <taxon>Viridiplantae</taxon>
        <taxon>Streptophyta</taxon>
        <taxon>Embryophyta</taxon>
        <taxon>Tracheophyta</taxon>
        <taxon>Spermatophyta</taxon>
        <taxon>Magnoliopsida</taxon>
        <taxon>eudicotyledons</taxon>
        <taxon>Gunneridae</taxon>
        <taxon>Pentapetalae</taxon>
        <taxon>asterids</taxon>
        <taxon>Ericales</taxon>
        <taxon>Ericaceae</taxon>
        <taxon>Ericoideae</taxon>
        <taxon>Rhodoreae</taxon>
        <taxon>Rhododendron</taxon>
    </lineage>
</organism>
<reference evidence="1" key="1">
    <citation type="submission" date="2022-02" db="EMBL/GenBank/DDBJ databases">
        <title>Plant Genome Project.</title>
        <authorList>
            <person name="Zhang R.-G."/>
        </authorList>
    </citation>
    <scope>NUCLEOTIDE SEQUENCE</scope>
    <source>
        <strain evidence="1">AT1</strain>
    </source>
</reference>
<dbReference type="EMBL" id="CM046391">
    <property type="protein sequence ID" value="KAI8561675.1"/>
    <property type="molecule type" value="Genomic_DNA"/>
</dbReference>
<sequence length="1365" mass="152830">MASTSTSSSFLVSSHDKDRPNIESIRVIVASVNQHINEFLRDSQTRKSAKLKCTSKLNIQKTEFFEFSEQSTLSNLYWGIESIEGAVQSKCGEEKSLRLKNSEQMLQVPALLDENGVTAGIPNRYLVSSSYFYLCLVRKLQGDEWQVALHLLQAVLVSPRVVWTQFVPKLCESLFVSCMASERQEMPGRSSKSEVLVDFNEGEMGEKTADMARRYKAWLTYYQVMSYGELPKRNSGCGDIASANDDSQFFENRKAAGTESSNVQEYEKSLLSYRNKINPFNPIHFEKVHPLDPQGYITPITSKTSKASDIVELEDPTEAHTDSEQVYSESEARTSSKCLPDLLTESQSDTPISENSCSSSSSDEDDCEVYTGDTGTSKKKVIKADIPRPRISNQKQVAPCSKLGPELAISLPRAPGNLAHEEYITNSYTERCYRSFSAFELSILELREIDSFTPSKSQKEEGRPDQRSLHRHDLQTFDNLKSTSLKTYHFTQMDQKMSSKRSIKRSKQNQYFPRKPTRVCSHPRNGSEIELLGILEKAISKLCFSEGLGRFDEDHTVEIVRTYEMLSNKRGVKYTLVKDIILDQLLTAISASKEVGVIRASVAILSTLASVNKGVIQDINKNGLPLCNLASALKRNVHEAAVLIYLINPPPAAIKTLELLPTLVEVVSTSKRYKGGLASLLPTPPAASLMIIEVLVTSFDYGTNNVHLAAINSPRVLSGLLNAPRNNNMEDFTSLATILVKCMRFDGQCRKYISKSAPVGPFLSLLRSNQERAKFIALEFFNEILCMPRSSATNVLRQIQKEGSINNMHILALLIQQSEREYKLLAANLLLQLDILEDSPGKSTYTEEAVEALVEPLTSVENSATQQLSTFLLSNLGGTYAWTGEPYTVAWLLKKTGLATQHHRNMIRNVNWLDPTLQDSATDTWCEKIARSVTKTGEPVFHALKTGLNSEIKKVSRECLTIIAWVGCGIARTQDNLRHTACEILLTAVEQFLHPGWELEERLLACLCIYNYASGKGMQKLIHFSEGVRESLRRLSNITWMAEELLRVANFFQPNKWRISCVHTQVLEATQNYSGAVTALIYYKGQLCSGYADGSIKVWDIKGQTATLVLDMKEHKKAVTCFSLFEPGDCMLSGSADKTIRIWQMVRRKLECIEVIGMKESIQSLDTSGQLIFTVTQSHDLKVIDSSRKSRDLYKSKPVKCVRVIQGKVYIGCMDSSIQELAIENNREREIKAPSKIWMIQSRPVNAISVYKDWLYSASAVVDGSNIKEWRRQSKPQMSLLPDRGTNVLAMEVVEDFIYLNCSSSTSVLQIWLRGTQQKVGRLSAGSKITSVLTGNDVVLCGTERGLIKVPKIPSIHGMEKLKLI</sequence>
<accession>A0ACC0P8D1</accession>
<protein>
    <submittedName>
        <fullName evidence="1">Uncharacterized protein</fullName>
    </submittedName>
</protein>
<gene>
    <name evidence="1" type="ORF">RHMOL_Rhmol04G0359200</name>
</gene>
<proteinExistence type="predicted"/>
<evidence type="ECO:0000313" key="2">
    <source>
        <dbReference type="Proteomes" id="UP001062846"/>
    </source>
</evidence>
<keyword evidence="2" id="KW-1185">Reference proteome</keyword>
<name>A0ACC0P8D1_RHOML</name>
<comment type="caution">
    <text evidence="1">The sequence shown here is derived from an EMBL/GenBank/DDBJ whole genome shotgun (WGS) entry which is preliminary data.</text>
</comment>
<dbReference type="Proteomes" id="UP001062846">
    <property type="component" value="Chromosome 4"/>
</dbReference>
<evidence type="ECO:0000313" key="1">
    <source>
        <dbReference type="EMBL" id="KAI8561675.1"/>
    </source>
</evidence>